<dbReference type="RefSeq" id="WP_148990720.1">
    <property type="nucleotide sequence ID" value="NZ_VTEW01000002.1"/>
</dbReference>
<feature type="compositionally biased region" description="Basic and acidic residues" evidence="1">
    <location>
        <begin position="51"/>
        <end position="63"/>
    </location>
</feature>
<evidence type="ECO:0000256" key="1">
    <source>
        <dbReference type="SAM" id="MobiDB-lite"/>
    </source>
</evidence>
<evidence type="ECO:0000313" key="2">
    <source>
        <dbReference type="EMBL" id="TYS83256.1"/>
    </source>
</evidence>
<comment type="caution">
    <text evidence="2">The sequence shown here is derived from an EMBL/GenBank/DDBJ whole genome shotgun (WGS) entry which is preliminary data.</text>
</comment>
<evidence type="ECO:0000313" key="3">
    <source>
        <dbReference type="Proteomes" id="UP000325054"/>
    </source>
</evidence>
<dbReference type="AlphaFoldDB" id="A0A5D4U7D2"/>
<dbReference type="EMBL" id="VTEW01000002">
    <property type="protein sequence ID" value="TYS83256.1"/>
    <property type="molecule type" value="Genomic_DNA"/>
</dbReference>
<feature type="region of interest" description="Disordered" evidence="1">
    <location>
        <begin position="48"/>
        <end position="70"/>
    </location>
</feature>
<name>A0A5D4U7D2_9BACI</name>
<sequence>MMYLAGGARYIKKRKCRDDVPDRRERGTSKRENAEMMYLAGGARYIKKRKCRDDVPRRRSEGHQKKKMQR</sequence>
<dbReference type="Proteomes" id="UP000325054">
    <property type="component" value="Unassembled WGS sequence"/>
</dbReference>
<gene>
    <name evidence="2" type="ORF">FZC80_02695</name>
</gene>
<accession>A0A5D4U7D2</accession>
<proteinExistence type="predicted"/>
<protein>
    <submittedName>
        <fullName evidence="2">Uncharacterized protein</fullName>
    </submittedName>
</protein>
<reference evidence="2 3" key="1">
    <citation type="submission" date="2019-08" db="EMBL/GenBank/DDBJ databases">
        <title>Bacillus genomes from the desert of Cuatro Cienegas, Coahuila.</title>
        <authorList>
            <person name="Olmedo-Alvarez G."/>
        </authorList>
    </citation>
    <scope>NUCLEOTIDE SEQUENCE [LARGE SCALE GENOMIC DNA]</scope>
    <source>
        <strain evidence="2 3">CH451a_14T</strain>
    </source>
</reference>
<organism evidence="2 3">
    <name type="scientific">Rossellomorea aquimaris</name>
    <dbReference type="NCBI Taxonomy" id="189382"/>
    <lineage>
        <taxon>Bacteria</taxon>
        <taxon>Bacillati</taxon>
        <taxon>Bacillota</taxon>
        <taxon>Bacilli</taxon>
        <taxon>Bacillales</taxon>
        <taxon>Bacillaceae</taxon>
        <taxon>Rossellomorea</taxon>
    </lineage>
</organism>